<comment type="caution">
    <text evidence="5">The sequence shown here is derived from an EMBL/GenBank/DDBJ whole genome shotgun (WGS) entry which is preliminary data.</text>
</comment>
<evidence type="ECO:0000256" key="1">
    <source>
        <dbReference type="ARBA" id="ARBA00023015"/>
    </source>
</evidence>
<dbReference type="PANTHER" id="PTHR44688:SF16">
    <property type="entry name" value="DNA-BINDING TRANSCRIPTIONAL ACTIVATOR DEVR_DOSR"/>
    <property type="match status" value="1"/>
</dbReference>
<gene>
    <name evidence="5" type="ORF">SIK69_03970</name>
</gene>
<reference evidence="5 6" key="1">
    <citation type="submission" date="2023-11" db="EMBL/GenBank/DDBJ databases">
        <title>Scandinavium wanjuensis sp. nov., isolated from lettuce South Korea.</title>
        <authorList>
            <person name="Park J."/>
            <person name="Park S."/>
            <person name="Oh K.K."/>
            <person name="Cho G.S."/>
            <person name="Franz C.M.A.P."/>
        </authorList>
    </citation>
    <scope>NUCLEOTIDE SEQUENCE [LARGE SCALE GENOMIC DNA]</scope>
    <source>
        <strain evidence="5 6">V105_6</strain>
    </source>
</reference>
<dbReference type="SUPFAM" id="SSF75516">
    <property type="entry name" value="Pheromone-binding domain of LuxR-like quorum-sensing transcription factors"/>
    <property type="match status" value="1"/>
</dbReference>
<evidence type="ECO:0000313" key="5">
    <source>
        <dbReference type="EMBL" id="MDX6039354.1"/>
    </source>
</evidence>
<keyword evidence="6" id="KW-1185">Reference proteome</keyword>
<evidence type="ECO:0000313" key="6">
    <source>
        <dbReference type="Proteomes" id="UP001275664"/>
    </source>
</evidence>
<dbReference type="PROSITE" id="PS50043">
    <property type="entry name" value="HTH_LUXR_2"/>
    <property type="match status" value="1"/>
</dbReference>
<dbReference type="Pfam" id="PF03472">
    <property type="entry name" value="Autoind_bind"/>
    <property type="match status" value="1"/>
</dbReference>
<proteinExistence type="predicted"/>
<name>A0ABU4QLV1_9ENTR</name>
<evidence type="ECO:0000256" key="3">
    <source>
        <dbReference type="ARBA" id="ARBA00023163"/>
    </source>
</evidence>
<dbReference type="Gene3D" id="1.10.10.10">
    <property type="entry name" value="Winged helix-like DNA-binding domain superfamily/Winged helix DNA-binding domain"/>
    <property type="match status" value="1"/>
</dbReference>
<accession>A0ABU4QLV1</accession>
<feature type="domain" description="HTH luxR-type" evidence="4">
    <location>
        <begin position="164"/>
        <end position="229"/>
    </location>
</feature>
<dbReference type="InterPro" id="IPR005143">
    <property type="entry name" value="TF_LuxR_autoind-bd_dom"/>
</dbReference>
<dbReference type="RefSeq" id="WP_319785460.1">
    <property type="nucleotide sequence ID" value="NZ_JAWXRD010000002.1"/>
</dbReference>
<protein>
    <submittedName>
        <fullName evidence="5">LuxR family transcriptional regulator</fullName>
    </submittedName>
</protein>
<organism evidence="5 6">
    <name type="scientific">Scandinavium lactucae</name>
    <dbReference type="NCBI Taxonomy" id="3095028"/>
    <lineage>
        <taxon>Bacteria</taxon>
        <taxon>Pseudomonadati</taxon>
        <taxon>Pseudomonadota</taxon>
        <taxon>Gammaproteobacteria</taxon>
        <taxon>Enterobacterales</taxon>
        <taxon>Enterobacteriaceae</taxon>
        <taxon>Scandinavium</taxon>
    </lineage>
</organism>
<sequence>MEQQNLSVKIKRIFSDYLRESNLTDMMYTYLVLKKTNPSEIFTASTYPAAWQDIYLSNSYQFIDPVVLIAMNRITSFSWAECFSLTERANLTKVFTQSAKQGITGGYTFVLHDHCDNLAMLSFLLPPGDESREINIIENKSNIFQFLVDTHAYYLDITSNKKDSSFDKPLFSAREHEVFYWASKGKTNVEIGCMLGITLSTVKFHLRNICKKLGVTNSKHAIRLGIELNLIISP</sequence>
<dbReference type="PRINTS" id="PR00038">
    <property type="entry name" value="HTHLUXR"/>
</dbReference>
<dbReference type="SUPFAM" id="SSF46894">
    <property type="entry name" value="C-terminal effector domain of the bipartite response regulators"/>
    <property type="match status" value="1"/>
</dbReference>
<dbReference type="Proteomes" id="UP001275664">
    <property type="component" value="Unassembled WGS sequence"/>
</dbReference>
<evidence type="ECO:0000259" key="4">
    <source>
        <dbReference type="PROSITE" id="PS50043"/>
    </source>
</evidence>
<dbReference type="PANTHER" id="PTHR44688">
    <property type="entry name" value="DNA-BINDING TRANSCRIPTIONAL ACTIVATOR DEVR_DOSR"/>
    <property type="match status" value="1"/>
</dbReference>
<dbReference type="CDD" id="cd06170">
    <property type="entry name" value="LuxR_C_like"/>
    <property type="match status" value="1"/>
</dbReference>
<dbReference type="InterPro" id="IPR036388">
    <property type="entry name" value="WH-like_DNA-bd_sf"/>
</dbReference>
<evidence type="ECO:0000256" key="2">
    <source>
        <dbReference type="ARBA" id="ARBA00023125"/>
    </source>
</evidence>
<dbReference type="InterPro" id="IPR000792">
    <property type="entry name" value="Tscrpt_reg_LuxR_C"/>
</dbReference>
<dbReference type="SMART" id="SM00421">
    <property type="entry name" value="HTH_LUXR"/>
    <property type="match status" value="1"/>
</dbReference>
<dbReference type="PROSITE" id="PS00622">
    <property type="entry name" value="HTH_LUXR_1"/>
    <property type="match status" value="1"/>
</dbReference>
<keyword evidence="1" id="KW-0805">Transcription regulation</keyword>
<dbReference type="InterPro" id="IPR036693">
    <property type="entry name" value="TF_LuxR_autoind-bd_dom_sf"/>
</dbReference>
<keyword evidence="2" id="KW-0238">DNA-binding</keyword>
<dbReference type="InterPro" id="IPR016032">
    <property type="entry name" value="Sig_transdc_resp-reg_C-effctor"/>
</dbReference>
<dbReference type="Pfam" id="PF00196">
    <property type="entry name" value="GerE"/>
    <property type="match status" value="1"/>
</dbReference>
<keyword evidence="3" id="KW-0804">Transcription</keyword>
<dbReference type="EMBL" id="JAWXRD010000002">
    <property type="protein sequence ID" value="MDX6039354.1"/>
    <property type="molecule type" value="Genomic_DNA"/>
</dbReference>
<dbReference type="Gene3D" id="3.30.450.80">
    <property type="entry name" value="Transcription factor LuxR-like, autoinducer-binding domain"/>
    <property type="match status" value="1"/>
</dbReference>